<keyword evidence="2" id="KW-1185">Reference proteome</keyword>
<name>Q2HAX0_CHAGB</name>
<dbReference type="RefSeq" id="XP_001229150.1">
    <property type="nucleotide sequence ID" value="XM_001229149.1"/>
</dbReference>
<reference evidence="2" key="1">
    <citation type="journal article" date="2015" name="Genome Announc.">
        <title>Draft genome sequence of the cellulolytic fungus Chaetomium globosum.</title>
        <authorList>
            <person name="Cuomo C.A."/>
            <person name="Untereiner W.A."/>
            <person name="Ma L.-J."/>
            <person name="Grabherr M."/>
            <person name="Birren B.W."/>
        </authorList>
    </citation>
    <scope>NUCLEOTIDE SEQUENCE [LARGE SCALE GENOMIC DNA]</scope>
    <source>
        <strain evidence="2">ATCC 6205 / CBS 148.51 / DSM 1962 / NBRC 6347 / NRRL 1970</strain>
    </source>
</reference>
<sequence length="68" mass="7457">METVSRLIGASGREWSRVPASWLETTTPADPWPATAERDGKDSSYCEGVAQARSIEGKNGNQMREAME</sequence>
<proteinExistence type="predicted"/>
<dbReference type="Proteomes" id="UP000001056">
    <property type="component" value="Unassembled WGS sequence"/>
</dbReference>
<accession>Q2HAX0</accession>
<dbReference type="HOGENOM" id="CLU_2793770_0_0_1"/>
<evidence type="ECO:0000313" key="1">
    <source>
        <dbReference type="EMBL" id="EAQ90699.1"/>
    </source>
</evidence>
<dbReference type="EMBL" id="CH408030">
    <property type="protein sequence ID" value="EAQ90699.1"/>
    <property type="molecule type" value="Genomic_DNA"/>
</dbReference>
<protein>
    <submittedName>
        <fullName evidence="1">Uncharacterized protein</fullName>
    </submittedName>
</protein>
<dbReference type="VEuPathDB" id="FungiDB:CHGG_02634"/>
<organism evidence="1 2">
    <name type="scientific">Chaetomium globosum (strain ATCC 6205 / CBS 148.51 / DSM 1962 / NBRC 6347 / NRRL 1970)</name>
    <name type="common">Soil fungus</name>
    <dbReference type="NCBI Taxonomy" id="306901"/>
    <lineage>
        <taxon>Eukaryota</taxon>
        <taxon>Fungi</taxon>
        <taxon>Dikarya</taxon>
        <taxon>Ascomycota</taxon>
        <taxon>Pezizomycotina</taxon>
        <taxon>Sordariomycetes</taxon>
        <taxon>Sordariomycetidae</taxon>
        <taxon>Sordariales</taxon>
        <taxon>Chaetomiaceae</taxon>
        <taxon>Chaetomium</taxon>
    </lineage>
</organism>
<dbReference type="InParanoid" id="Q2HAX0"/>
<gene>
    <name evidence="1" type="ORF">CHGG_02634</name>
</gene>
<dbReference type="AlphaFoldDB" id="Q2HAX0"/>
<evidence type="ECO:0000313" key="2">
    <source>
        <dbReference type="Proteomes" id="UP000001056"/>
    </source>
</evidence>
<dbReference type="GeneID" id="4389623"/>